<proteinExistence type="predicted"/>
<dbReference type="AlphaFoldDB" id="A0A9J6DLK2"/>
<protein>
    <submittedName>
        <fullName evidence="1">Uncharacterized protein</fullName>
    </submittedName>
</protein>
<evidence type="ECO:0000313" key="1">
    <source>
        <dbReference type="EMBL" id="KAH8022935.1"/>
    </source>
</evidence>
<accession>A0A9J6DLK2</accession>
<dbReference type="VEuPathDB" id="VectorBase:LOC119173529"/>
<sequence length="421" mass="47587">MATHGHGALLGRHSLCSMYQVLIGLMAAAATYATPVAFRPIDTWPAALGIPQATTHDLLDSPSTSERCHLRIETSWMTKHRGTLPDPPTAGYKREPLNQCPLGHGALLGRHSLCSMYQVSYLCRCNCFRSSDDMLLRVSCPINGKWLIWTCYAVSRECMAAALNWSVLEGYDVASQTLLLLAGDIEQNPGPMSVPEREQISKIEEMLKVLQSGQVTVLEKLSGIAKTQDELRKKLDDVITKTNVIEKRLTTLEETEKKFADKLDDLENRSRRTNLVFFGIPDSHPKETWEESENLVKSVCTDVLKLENIAIERAHRLGAYKTERIRPIIASFSGSKSRESVLRNAYRFKGTSYSVSEDFSKAVQEKRRQLWKYSKEKQLDKKNRVHLSYDKLVINGQAFAWDTDMHQPVPLRAHAQILGRK</sequence>
<reference evidence="1" key="2">
    <citation type="submission" date="2021-09" db="EMBL/GenBank/DDBJ databases">
        <authorList>
            <person name="Jia N."/>
            <person name="Wang J."/>
            <person name="Shi W."/>
            <person name="Du L."/>
            <person name="Sun Y."/>
            <person name="Zhan W."/>
            <person name="Jiang J."/>
            <person name="Wang Q."/>
            <person name="Zhang B."/>
            <person name="Ji P."/>
            <person name="Sakyi L.B."/>
            <person name="Cui X."/>
            <person name="Yuan T."/>
            <person name="Jiang B."/>
            <person name="Yang W."/>
            <person name="Lam T.T.-Y."/>
            <person name="Chang Q."/>
            <person name="Ding S."/>
            <person name="Wang X."/>
            <person name="Zhu J."/>
            <person name="Ruan X."/>
            <person name="Zhao L."/>
            <person name="Wei J."/>
            <person name="Que T."/>
            <person name="Du C."/>
            <person name="Cheng J."/>
            <person name="Dai P."/>
            <person name="Han X."/>
            <person name="Huang E."/>
            <person name="Gao Y."/>
            <person name="Liu J."/>
            <person name="Shao H."/>
            <person name="Ye R."/>
            <person name="Li L."/>
            <person name="Wei W."/>
            <person name="Wang X."/>
            <person name="Wang C."/>
            <person name="Huo Q."/>
            <person name="Li W."/>
            <person name="Guo W."/>
            <person name="Chen H."/>
            <person name="Chen S."/>
            <person name="Zhou L."/>
            <person name="Zhou L."/>
            <person name="Ni X."/>
            <person name="Tian J."/>
            <person name="Zhou Y."/>
            <person name="Sheng Y."/>
            <person name="Liu T."/>
            <person name="Pan Y."/>
            <person name="Xia L."/>
            <person name="Li J."/>
            <person name="Zhao F."/>
            <person name="Cao W."/>
        </authorList>
    </citation>
    <scope>NUCLEOTIDE SEQUENCE</scope>
    <source>
        <strain evidence="1">Rmic-2018</strain>
        <tissue evidence="1">Larvae</tissue>
    </source>
</reference>
<evidence type="ECO:0000313" key="2">
    <source>
        <dbReference type="Proteomes" id="UP000821866"/>
    </source>
</evidence>
<dbReference type="PANTHER" id="PTHR11505">
    <property type="entry name" value="L1 TRANSPOSABLE ELEMENT-RELATED"/>
    <property type="match status" value="1"/>
</dbReference>
<dbReference type="Gene3D" id="3.30.70.1820">
    <property type="entry name" value="L1 transposable element, RRM domain"/>
    <property type="match status" value="1"/>
</dbReference>
<dbReference type="InterPro" id="IPR004244">
    <property type="entry name" value="Transposase_22"/>
</dbReference>
<organism evidence="1 2">
    <name type="scientific">Rhipicephalus microplus</name>
    <name type="common">Cattle tick</name>
    <name type="synonym">Boophilus microplus</name>
    <dbReference type="NCBI Taxonomy" id="6941"/>
    <lineage>
        <taxon>Eukaryota</taxon>
        <taxon>Metazoa</taxon>
        <taxon>Ecdysozoa</taxon>
        <taxon>Arthropoda</taxon>
        <taxon>Chelicerata</taxon>
        <taxon>Arachnida</taxon>
        <taxon>Acari</taxon>
        <taxon>Parasitiformes</taxon>
        <taxon>Ixodida</taxon>
        <taxon>Ixodoidea</taxon>
        <taxon>Ixodidae</taxon>
        <taxon>Rhipicephalinae</taxon>
        <taxon>Rhipicephalus</taxon>
        <taxon>Boophilus</taxon>
    </lineage>
</organism>
<dbReference type="Proteomes" id="UP000821866">
    <property type="component" value="Chromosome 6"/>
</dbReference>
<keyword evidence="2" id="KW-1185">Reference proteome</keyword>
<gene>
    <name evidence="1" type="ORF">HPB51_006365</name>
</gene>
<dbReference type="EMBL" id="JABSTU010000008">
    <property type="protein sequence ID" value="KAH8022935.1"/>
    <property type="molecule type" value="Genomic_DNA"/>
</dbReference>
<reference evidence="1" key="1">
    <citation type="journal article" date="2020" name="Cell">
        <title>Large-Scale Comparative Analyses of Tick Genomes Elucidate Their Genetic Diversity and Vector Capacities.</title>
        <authorList>
            <consortium name="Tick Genome and Microbiome Consortium (TIGMIC)"/>
            <person name="Jia N."/>
            <person name="Wang J."/>
            <person name="Shi W."/>
            <person name="Du L."/>
            <person name="Sun Y."/>
            <person name="Zhan W."/>
            <person name="Jiang J.F."/>
            <person name="Wang Q."/>
            <person name="Zhang B."/>
            <person name="Ji P."/>
            <person name="Bell-Sakyi L."/>
            <person name="Cui X.M."/>
            <person name="Yuan T.T."/>
            <person name="Jiang B.G."/>
            <person name="Yang W.F."/>
            <person name="Lam T.T."/>
            <person name="Chang Q.C."/>
            <person name="Ding S.J."/>
            <person name="Wang X.J."/>
            <person name="Zhu J.G."/>
            <person name="Ruan X.D."/>
            <person name="Zhao L."/>
            <person name="Wei J.T."/>
            <person name="Ye R.Z."/>
            <person name="Que T.C."/>
            <person name="Du C.H."/>
            <person name="Zhou Y.H."/>
            <person name="Cheng J.X."/>
            <person name="Dai P.F."/>
            <person name="Guo W.B."/>
            <person name="Han X.H."/>
            <person name="Huang E.J."/>
            <person name="Li L.F."/>
            <person name="Wei W."/>
            <person name="Gao Y.C."/>
            <person name="Liu J.Z."/>
            <person name="Shao H.Z."/>
            <person name="Wang X."/>
            <person name="Wang C.C."/>
            <person name="Yang T.C."/>
            <person name="Huo Q.B."/>
            <person name="Li W."/>
            <person name="Chen H.Y."/>
            <person name="Chen S.E."/>
            <person name="Zhou L.G."/>
            <person name="Ni X.B."/>
            <person name="Tian J.H."/>
            <person name="Sheng Y."/>
            <person name="Liu T."/>
            <person name="Pan Y.S."/>
            <person name="Xia L.Y."/>
            <person name="Li J."/>
            <person name="Zhao F."/>
            <person name="Cao W.C."/>
        </authorList>
    </citation>
    <scope>NUCLEOTIDE SEQUENCE</scope>
    <source>
        <strain evidence="1">Rmic-2018</strain>
    </source>
</reference>
<name>A0A9J6DLK2_RHIMP</name>
<comment type="caution">
    <text evidence="1">The sequence shown here is derived from an EMBL/GenBank/DDBJ whole genome shotgun (WGS) entry which is preliminary data.</text>
</comment>